<feature type="transmembrane region" description="Helical" evidence="1">
    <location>
        <begin position="21"/>
        <end position="41"/>
    </location>
</feature>
<accession>A0A0E9XYV2</accession>
<reference evidence="2" key="1">
    <citation type="submission" date="2014-11" db="EMBL/GenBank/DDBJ databases">
        <authorList>
            <person name="Amaro Gonzalez C."/>
        </authorList>
    </citation>
    <scope>NUCLEOTIDE SEQUENCE</scope>
</reference>
<reference evidence="2" key="2">
    <citation type="journal article" date="2015" name="Fish Shellfish Immunol.">
        <title>Early steps in the European eel (Anguilla anguilla)-Vibrio vulnificus interaction in the gills: Role of the RtxA13 toxin.</title>
        <authorList>
            <person name="Callol A."/>
            <person name="Pajuelo D."/>
            <person name="Ebbesson L."/>
            <person name="Teles M."/>
            <person name="MacKenzie S."/>
            <person name="Amaro C."/>
        </authorList>
    </citation>
    <scope>NUCLEOTIDE SEQUENCE</scope>
</reference>
<protein>
    <submittedName>
        <fullName evidence="2">Uncharacterized protein</fullName>
    </submittedName>
</protein>
<organism evidence="2">
    <name type="scientific">Anguilla anguilla</name>
    <name type="common">European freshwater eel</name>
    <name type="synonym">Muraena anguilla</name>
    <dbReference type="NCBI Taxonomy" id="7936"/>
    <lineage>
        <taxon>Eukaryota</taxon>
        <taxon>Metazoa</taxon>
        <taxon>Chordata</taxon>
        <taxon>Craniata</taxon>
        <taxon>Vertebrata</taxon>
        <taxon>Euteleostomi</taxon>
        <taxon>Actinopterygii</taxon>
        <taxon>Neopterygii</taxon>
        <taxon>Teleostei</taxon>
        <taxon>Anguilliformes</taxon>
        <taxon>Anguillidae</taxon>
        <taxon>Anguilla</taxon>
    </lineage>
</organism>
<evidence type="ECO:0000313" key="2">
    <source>
        <dbReference type="EMBL" id="JAI07607.1"/>
    </source>
</evidence>
<feature type="transmembrane region" description="Helical" evidence="1">
    <location>
        <begin position="53"/>
        <end position="73"/>
    </location>
</feature>
<dbReference type="AlphaFoldDB" id="A0A0E9XYV2"/>
<keyword evidence="1" id="KW-0472">Membrane</keyword>
<name>A0A0E9XYV2_ANGAN</name>
<sequence>MGSAKRLNRGCGNHSIEFAPAFLYLVFFYELHITVVYASLARINCSCSLSLPLHVLAFLISSSPILIAWLLVLNSM</sequence>
<evidence type="ECO:0000256" key="1">
    <source>
        <dbReference type="SAM" id="Phobius"/>
    </source>
</evidence>
<proteinExistence type="predicted"/>
<dbReference type="EMBL" id="GBXM01000971">
    <property type="protein sequence ID" value="JAI07607.1"/>
    <property type="molecule type" value="Transcribed_RNA"/>
</dbReference>
<keyword evidence="1" id="KW-1133">Transmembrane helix</keyword>
<keyword evidence="1" id="KW-0812">Transmembrane</keyword>